<evidence type="ECO:0000313" key="3">
    <source>
        <dbReference type="Proteomes" id="UP001189429"/>
    </source>
</evidence>
<name>A0ABN9UQ87_9DINO</name>
<evidence type="ECO:0000256" key="1">
    <source>
        <dbReference type="SAM" id="MobiDB-lite"/>
    </source>
</evidence>
<organism evidence="2 3">
    <name type="scientific">Prorocentrum cordatum</name>
    <dbReference type="NCBI Taxonomy" id="2364126"/>
    <lineage>
        <taxon>Eukaryota</taxon>
        <taxon>Sar</taxon>
        <taxon>Alveolata</taxon>
        <taxon>Dinophyceae</taxon>
        <taxon>Prorocentrales</taxon>
        <taxon>Prorocentraceae</taxon>
        <taxon>Prorocentrum</taxon>
    </lineage>
</organism>
<proteinExistence type="predicted"/>
<evidence type="ECO:0000313" key="2">
    <source>
        <dbReference type="EMBL" id="CAK0862129.1"/>
    </source>
</evidence>
<comment type="caution">
    <text evidence="2">The sequence shown here is derived from an EMBL/GenBank/DDBJ whole genome shotgun (WGS) entry which is preliminary data.</text>
</comment>
<feature type="non-terminal residue" evidence="2">
    <location>
        <position position="189"/>
    </location>
</feature>
<gene>
    <name evidence="2" type="ORF">PCOR1329_LOCUS50627</name>
</gene>
<dbReference type="EMBL" id="CAUYUJ010016128">
    <property type="protein sequence ID" value="CAK0862129.1"/>
    <property type="molecule type" value="Genomic_DNA"/>
</dbReference>
<protein>
    <submittedName>
        <fullName evidence="2">Uncharacterized protein</fullName>
    </submittedName>
</protein>
<reference evidence="2" key="1">
    <citation type="submission" date="2023-10" db="EMBL/GenBank/DDBJ databases">
        <authorList>
            <person name="Chen Y."/>
            <person name="Shah S."/>
            <person name="Dougan E. K."/>
            <person name="Thang M."/>
            <person name="Chan C."/>
        </authorList>
    </citation>
    <scope>NUCLEOTIDE SEQUENCE [LARGE SCALE GENOMIC DNA]</scope>
</reference>
<sequence length="189" mass="21477">MGRGKIVRTQRAKFLLQDCRGRLAGLQGKAIKAAATRGSAAVPLLLAAGSAVRAARARQDQEAADGAEATDAAEDDQASGLADPEVEYRVAYDDGGYGDETVLSQEIRCHQELLFHLKRGFLREIEHHLELEYLRKIGYLLAIKYHQEIGYRTEFLYRLKWVFLLEIRYHLKLGHLLECGFHMRFGYRQ</sequence>
<keyword evidence="3" id="KW-1185">Reference proteome</keyword>
<dbReference type="Proteomes" id="UP001189429">
    <property type="component" value="Unassembled WGS sequence"/>
</dbReference>
<feature type="region of interest" description="Disordered" evidence="1">
    <location>
        <begin position="59"/>
        <end position="80"/>
    </location>
</feature>
<accession>A0ABN9UQ87</accession>